<dbReference type="Pfam" id="PF05970">
    <property type="entry name" value="PIF1"/>
    <property type="match status" value="1"/>
</dbReference>
<dbReference type="Gene3D" id="3.40.50.300">
    <property type="entry name" value="P-loop containing nucleotide triphosphate hydrolases"/>
    <property type="match status" value="1"/>
</dbReference>
<keyword evidence="1" id="KW-0547">Nucleotide-binding</keyword>
<keyword evidence="1" id="KW-0233">DNA recombination</keyword>
<dbReference type="GO" id="GO:0000723">
    <property type="term" value="P:telomere maintenance"/>
    <property type="evidence" value="ECO:0007669"/>
    <property type="project" value="InterPro"/>
</dbReference>
<keyword evidence="1" id="KW-0378">Hydrolase</keyword>
<dbReference type="PANTHER" id="PTHR47642">
    <property type="entry name" value="ATP-DEPENDENT DNA HELICASE"/>
    <property type="match status" value="1"/>
</dbReference>
<dbReference type="InterPro" id="IPR010285">
    <property type="entry name" value="DNA_helicase_pif1-like_DEAD"/>
</dbReference>
<sequence length="655" mass="69186">MRLVAKVKIEHTDLGGSFVKPQSAKDVEVALEHCERGGGVVLSVGLKPRPLVLPVAPPVALYGSRVHEGQLGLKFMRVKANPWDTASKCIQLSISGADPEALTLLRDRVNRVLLKHAGVGSGGSGSGGAGAPASGKPGVKPGLKQNRRPLAPRSLNTMGGAAGGPAPSSSGWGGGSVISLRSGPGGGVGPAASGFSLGAAAGSRAALASSAESSAAAVGGGEDLAALSDEQQRALQLVQSGRSIFFTGCAGTGKSLLLRHILRVLPRDTTFVTGTTGLAACHLGGTTINSFAGIGRAEGSLEALMRSAARGESLQRWRATTHLIIDEVSMMDGRLFDALEHVARKVRGSNAPFGGIQLILSGDFHQLPPVAKGKDAASQRKFCFEAESWARCVHECCFLSKVFRQADNEFVEMLARIRSGDCPRDKLSHLLRTCQRPLPVEDGILPTKLYTHREDVDALNAQQLRALPGEARRFVAQDAGSPDVLAAACPARRTLDLKVGAQVMLIRNISHRQGLVNGARGVVERFSESQNLPVVRFASGKVLTIGRERWTVASGGRLAAQRVQLPLDLAWATTVHKSQGMTLDRAEVSLEKAFEPGMAYVALSRVKSLDGLRILGSIAPQALRADAKVVAFYRKLRERQLAALGLDPAQFKTIY</sequence>
<dbReference type="InterPro" id="IPR051055">
    <property type="entry name" value="PIF1_helicase"/>
</dbReference>
<keyword evidence="1" id="KW-0067">ATP-binding</keyword>
<dbReference type="GO" id="GO:0006281">
    <property type="term" value="P:DNA repair"/>
    <property type="evidence" value="ECO:0007669"/>
    <property type="project" value="UniProtKB-KW"/>
</dbReference>
<comment type="caution">
    <text evidence="4">The sequence shown here is derived from an EMBL/GenBank/DDBJ whole genome shotgun (WGS) entry which is preliminary data.</text>
</comment>
<evidence type="ECO:0000259" key="3">
    <source>
        <dbReference type="SMART" id="SM00382"/>
    </source>
</evidence>
<keyword evidence="1 4" id="KW-0347">Helicase</keyword>
<dbReference type="InterPro" id="IPR003593">
    <property type="entry name" value="AAA+_ATPase"/>
</dbReference>
<dbReference type="CDD" id="cd18809">
    <property type="entry name" value="SF1_C_RecD"/>
    <property type="match status" value="1"/>
</dbReference>
<dbReference type="STRING" id="3076.A0A2P6TVH0"/>
<organism evidence="4 5">
    <name type="scientific">Chlorella sorokiniana</name>
    <name type="common">Freshwater green alga</name>
    <dbReference type="NCBI Taxonomy" id="3076"/>
    <lineage>
        <taxon>Eukaryota</taxon>
        <taxon>Viridiplantae</taxon>
        <taxon>Chlorophyta</taxon>
        <taxon>core chlorophytes</taxon>
        <taxon>Trebouxiophyceae</taxon>
        <taxon>Chlorellales</taxon>
        <taxon>Chlorellaceae</taxon>
        <taxon>Chlorella clade</taxon>
        <taxon>Chlorella</taxon>
    </lineage>
</organism>
<evidence type="ECO:0000256" key="1">
    <source>
        <dbReference type="RuleBase" id="RU363044"/>
    </source>
</evidence>
<feature type="domain" description="AAA+ ATPase" evidence="3">
    <location>
        <begin position="240"/>
        <end position="388"/>
    </location>
</feature>
<dbReference type="InterPro" id="IPR027417">
    <property type="entry name" value="P-loop_NTPase"/>
</dbReference>
<dbReference type="InterPro" id="IPR049163">
    <property type="entry name" value="Pif1-like_2B_dom"/>
</dbReference>
<dbReference type="GO" id="GO:0043139">
    <property type="term" value="F:5'-3' DNA helicase activity"/>
    <property type="evidence" value="ECO:0007669"/>
    <property type="project" value="UniProtKB-EC"/>
</dbReference>
<dbReference type="OrthoDB" id="508102at2759"/>
<dbReference type="GO" id="GO:0006310">
    <property type="term" value="P:DNA recombination"/>
    <property type="evidence" value="ECO:0007669"/>
    <property type="project" value="UniProtKB-KW"/>
</dbReference>
<feature type="compositionally biased region" description="Gly residues" evidence="2">
    <location>
        <begin position="120"/>
        <end position="130"/>
    </location>
</feature>
<dbReference type="GO" id="GO:0005524">
    <property type="term" value="F:ATP binding"/>
    <property type="evidence" value="ECO:0007669"/>
    <property type="project" value="UniProtKB-KW"/>
</dbReference>
<dbReference type="CDD" id="cd18037">
    <property type="entry name" value="DEXSc_Pif1_like"/>
    <property type="match status" value="1"/>
</dbReference>
<gene>
    <name evidence="4" type="ORF">C2E21_3525</name>
</gene>
<keyword evidence="5" id="KW-1185">Reference proteome</keyword>
<feature type="region of interest" description="Disordered" evidence="2">
    <location>
        <begin position="120"/>
        <end position="177"/>
    </location>
</feature>
<comment type="catalytic activity">
    <reaction evidence="1">
        <text>ATP + H2O = ADP + phosphate + H(+)</text>
        <dbReference type="Rhea" id="RHEA:13065"/>
        <dbReference type="ChEBI" id="CHEBI:15377"/>
        <dbReference type="ChEBI" id="CHEBI:15378"/>
        <dbReference type="ChEBI" id="CHEBI:30616"/>
        <dbReference type="ChEBI" id="CHEBI:43474"/>
        <dbReference type="ChEBI" id="CHEBI:456216"/>
        <dbReference type="EC" id="5.6.2.3"/>
    </reaction>
</comment>
<keyword evidence="1" id="KW-0227">DNA damage</keyword>
<evidence type="ECO:0000313" key="4">
    <source>
        <dbReference type="EMBL" id="PRW58054.1"/>
    </source>
</evidence>
<name>A0A2P6TVH0_CHLSO</name>
<evidence type="ECO:0000313" key="5">
    <source>
        <dbReference type="Proteomes" id="UP000239899"/>
    </source>
</evidence>
<evidence type="ECO:0000256" key="2">
    <source>
        <dbReference type="SAM" id="MobiDB-lite"/>
    </source>
</evidence>
<feature type="compositionally biased region" description="Low complexity" evidence="2">
    <location>
        <begin position="131"/>
        <end position="142"/>
    </location>
</feature>
<dbReference type="SUPFAM" id="SSF52540">
    <property type="entry name" value="P-loop containing nucleoside triphosphate hydrolases"/>
    <property type="match status" value="2"/>
</dbReference>
<dbReference type="AlphaFoldDB" id="A0A2P6TVH0"/>
<dbReference type="Proteomes" id="UP000239899">
    <property type="component" value="Unassembled WGS sequence"/>
</dbReference>
<accession>A0A2P6TVH0</accession>
<dbReference type="PANTHER" id="PTHR47642:SF7">
    <property type="entry name" value="ATP-DEPENDENT DNA HELICASE PIF1"/>
    <property type="match status" value="1"/>
</dbReference>
<proteinExistence type="inferred from homology"/>
<dbReference type="EMBL" id="LHPG02000006">
    <property type="protein sequence ID" value="PRW58054.1"/>
    <property type="molecule type" value="Genomic_DNA"/>
</dbReference>
<comment type="cofactor">
    <cofactor evidence="1">
        <name>Mg(2+)</name>
        <dbReference type="ChEBI" id="CHEBI:18420"/>
    </cofactor>
</comment>
<dbReference type="GO" id="GO:0016887">
    <property type="term" value="F:ATP hydrolysis activity"/>
    <property type="evidence" value="ECO:0007669"/>
    <property type="project" value="RHEA"/>
</dbReference>
<comment type="similarity">
    <text evidence="1">Belongs to the helicase family.</text>
</comment>
<dbReference type="SMART" id="SM00382">
    <property type="entry name" value="AAA"/>
    <property type="match status" value="1"/>
</dbReference>
<dbReference type="EC" id="5.6.2.3" evidence="1"/>
<reference evidence="4 5" key="1">
    <citation type="journal article" date="2018" name="Plant J.">
        <title>Genome sequences of Chlorella sorokiniana UTEX 1602 and Micractinium conductrix SAG 241.80: implications to maltose excretion by a green alga.</title>
        <authorList>
            <person name="Arriola M.B."/>
            <person name="Velmurugan N."/>
            <person name="Zhang Y."/>
            <person name="Plunkett M.H."/>
            <person name="Hondzo H."/>
            <person name="Barney B.M."/>
        </authorList>
    </citation>
    <scope>NUCLEOTIDE SEQUENCE [LARGE SCALE GENOMIC DNA]</scope>
    <source>
        <strain evidence="5">UTEX 1602</strain>
    </source>
</reference>
<keyword evidence="1" id="KW-0234">DNA repair</keyword>
<protein>
    <recommendedName>
        <fullName evidence="1">ATP-dependent DNA helicase</fullName>
        <ecNumber evidence="1">5.6.2.3</ecNumber>
    </recommendedName>
</protein>
<dbReference type="Pfam" id="PF21530">
    <property type="entry name" value="Pif1_2B_dom"/>
    <property type="match status" value="1"/>
</dbReference>